<keyword evidence="3" id="KW-1185">Reference proteome</keyword>
<dbReference type="OrthoDB" id="9798288at2"/>
<dbReference type="Pfam" id="PF06172">
    <property type="entry name" value="Cupin_5"/>
    <property type="match status" value="1"/>
</dbReference>
<dbReference type="CDD" id="cd06121">
    <property type="entry name" value="cupin_YML079wp"/>
    <property type="match status" value="1"/>
</dbReference>
<dbReference type="SUPFAM" id="SSF51182">
    <property type="entry name" value="RmlC-like cupins"/>
    <property type="match status" value="1"/>
</dbReference>
<dbReference type="AlphaFoldDB" id="A0A1M7H123"/>
<name>A0A1M7H123_9FLAO</name>
<protein>
    <recommendedName>
        <fullName evidence="1">DUF985 domain-containing protein</fullName>
    </recommendedName>
</protein>
<feature type="domain" description="DUF985" evidence="1">
    <location>
        <begin position="145"/>
        <end position="279"/>
    </location>
</feature>
<gene>
    <name evidence="2" type="ORF">SAMN05444484_104423</name>
</gene>
<dbReference type="PANTHER" id="PTHR33387">
    <property type="entry name" value="RMLC-LIKE JELLY ROLL FOLD PROTEIN"/>
    <property type="match status" value="1"/>
</dbReference>
<dbReference type="PANTHER" id="PTHR33387:SF3">
    <property type="entry name" value="DUF985 DOMAIN-CONTAINING PROTEIN"/>
    <property type="match status" value="1"/>
</dbReference>
<dbReference type="STRING" id="946677.SAMN05444484_104423"/>
<dbReference type="EMBL" id="FRBT01000004">
    <property type="protein sequence ID" value="SHM22285.1"/>
    <property type="molecule type" value="Genomic_DNA"/>
</dbReference>
<dbReference type="SUPFAM" id="SSF55785">
    <property type="entry name" value="PYP-like sensor domain (PAS domain)"/>
    <property type="match status" value="1"/>
</dbReference>
<reference evidence="3" key="1">
    <citation type="submission" date="2016-11" db="EMBL/GenBank/DDBJ databases">
        <authorList>
            <person name="Varghese N."/>
            <person name="Submissions S."/>
        </authorList>
    </citation>
    <scope>NUCLEOTIDE SEQUENCE [LARGE SCALE GENOMIC DNA]</scope>
    <source>
        <strain evidence="3">DSM 24724</strain>
    </source>
</reference>
<evidence type="ECO:0000313" key="3">
    <source>
        <dbReference type="Proteomes" id="UP000184028"/>
    </source>
</evidence>
<dbReference type="InterPro" id="IPR039935">
    <property type="entry name" value="YML079W-like"/>
</dbReference>
<evidence type="ECO:0000259" key="1">
    <source>
        <dbReference type="Pfam" id="PF06172"/>
    </source>
</evidence>
<dbReference type="RefSeq" id="WP_068843750.1">
    <property type="nucleotide sequence ID" value="NZ_FRBT01000004.1"/>
</dbReference>
<organism evidence="2 3">
    <name type="scientific">Flavobacterium chilense</name>
    <dbReference type="NCBI Taxonomy" id="946677"/>
    <lineage>
        <taxon>Bacteria</taxon>
        <taxon>Pseudomonadati</taxon>
        <taxon>Bacteroidota</taxon>
        <taxon>Flavobacteriia</taxon>
        <taxon>Flavobacteriales</taxon>
        <taxon>Flavobacteriaceae</taxon>
        <taxon>Flavobacterium</taxon>
    </lineage>
</organism>
<dbReference type="Gene3D" id="2.60.120.10">
    <property type="entry name" value="Jelly Rolls"/>
    <property type="match status" value="1"/>
</dbReference>
<dbReference type="Proteomes" id="UP000184028">
    <property type="component" value="Unassembled WGS sequence"/>
</dbReference>
<dbReference type="InterPro" id="IPR014710">
    <property type="entry name" value="RmlC-like_jellyroll"/>
</dbReference>
<evidence type="ECO:0000313" key="2">
    <source>
        <dbReference type="EMBL" id="SHM22285.1"/>
    </source>
</evidence>
<dbReference type="InterPro" id="IPR009327">
    <property type="entry name" value="Cupin_DUF985"/>
</dbReference>
<proteinExistence type="predicted"/>
<sequence>MEDQVLSELLIDFNSTPLDTKPPMTVGDVLDKTDGVYFCIKNHDSVFLWVNKNFADLVGQKQEDIIGTRDSRAAHVAHDQEVMRSGVPLLNFYETIQVTEADGSMADLEIVTQKGLLRKKGGNEIIGITVCFSKRFPDAHREADQLIQKLKMFPTGIGGYLAHGTESDLTISEEALPKRFVGSRKAYSTNYFLLKEGEVLKMHALNQDEQWFFHQGSAIRLHIFSEEGEYSTVTFGSDLDQGQFLQGIAAHNHWFGAELSGPDYALASCSLAPAWDKRDSFLPTPEQIETLKRKFPEQLEIINKLL</sequence>
<dbReference type="InterPro" id="IPR035965">
    <property type="entry name" value="PAS-like_dom_sf"/>
</dbReference>
<dbReference type="InterPro" id="IPR011051">
    <property type="entry name" value="RmlC_Cupin_sf"/>
</dbReference>
<accession>A0A1M7H123</accession>